<keyword evidence="1" id="KW-1133">Transmembrane helix</keyword>
<protein>
    <submittedName>
        <fullName evidence="2">Secretion protein F</fullName>
    </submittedName>
</protein>
<dbReference type="PANTHER" id="PTHR35007:SF4">
    <property type="entry name" value="CONSERVED TRANSMEMBRANE PROTEIN-RELATED"/>
    <property type="match status" value="1"/>
</dbReference>
<dbReference type="PANTHER" id="PTHR35007">
    <property type="entry name" value="INTEGRAL MEMBRANE PROTEIN-RELATED"/>
    <property type="match status" value="1"/>
</dbReference>
<feature type="transmembrane region" description="Helical" evidence="1">
    <location>
        <begin position="206"/>
        <end position="230"/>
    </location>
</feature>
<name>A0A0K2GYJ3_9CORY</name>
<evidence type="ECO:0000313" key="3">
    <source>
        <dbReference type="Proteomes" id="UP000058446"/>
    </source>
</evidence>
<reference evidence="2 3" key="1">
    <citation type="submission" date="2013-10" db="EMBL/GenBank/DDBJ databases">
        <title>Complete genome sequence of Corynebacterium lactis DSM 45799(T), isolated from raw cow milk.</title>
        <authorList>
            <person name="Ruckert C."/>
            <person name="Albersmeier A."/>
            <person name="Lipski A."/>
            <person name="Kalinowski J."/>
        </authorList>
    </citation>
    <scope>NUCLEOTIDE SEQUENCE [LARGE SCALE GENOMIC DNA]</scope>
    <source>
        <strain evidence="2 3">RW2-5</strain>
    </source>
</reference>
<dbReference type="Proteomes" id="UP000058446">
    <property type="component" value="Chromosome"/>
</dbReference>
<dbReference type="STRING" id="1408189.CLAC_01070"/>
<evidence type="ECO:0000256" key="1">
    <source>
        <dbReference type="SAM" id="Phobius"/>
    </source>
</evidence>
<gene>
    <name evidence="2" type="ORF">CLAC_01070</name>
</gene>
<evidence type="ECO:0000313" key="2">
    <source>
        <dbReference type="EMBL" id="ALA66551.1"/>
    </source>
</evidence>
<feature type="transmembrane region" description="Helical" evidence="1">
    <location>
        <begin position="175"/>
        <end position="194"/>
    </location>
</feature>
<organism evidence="2 3">
    <name type="scientific">Corynebacterium lactis RW2-5</name>
    <dbReference type="NCBI Taxonomy" id="1408189"/>
    <lineage>
        <taxon>Bacteria</taxon>
        <taxon>Bacillati</taxon>
        <taxon>Actinomycetota</taxon>
        <taxon>Actinomycetes</taxon>
        <taxon>Mycobacteriales</taxon>
        <taxon>Corynebacteriaceae</taxon>
        <taxon>Corynebacterium</taxon>
    </lineage>
</organism>
<accession>A0A0K2GYJ3</accession>
<dbReference type="KEGG" id="clw:CLAC_01070"/>
<dbReference type="AlphaFoldDB" id="A0A0K2GYJ3"/>
<proteinExistence type="predicted"/>
<keyword evidence="3" id="KW-1185">Reference proteome</keyword>
<sequence length="237" mass="23878">MFWFAGVPGAIAGALLGRSAQKVLESGAVRRAASRDEEDLSRSLETLIAQLRAGADAAAALTGAARELGGRGGENAKSGVSRVAEALRSAARRAHFADPWEAAEGAGEGGVGKRGKVLPGSEASSAAVAPVARVWGVAQRHGLSLAGLLECVRGDVEARRAHRSQTAAALAGPRMTIAILAGLPVFGLVMGQAFGAQPFEFFTGSVLGGGVLVAGVGLVCAGIEWSVAIIDRAESGS</sequence>
<dbReference type="EMBL" id="CP006841">
    <property type="protein sequence ID" value="ALA66551.1"/>
    <property type="molecule type" value="Genomic_DNA"/>
</dbReference>
<keyword evidence="1" id="KW-0812">Transmembrane</keyword>
<keyword evidence="1" id="KW-0472">Membrane</keyword>
<dbReference type="PATRIC" id="fig|1408189.4.peg.213"/>